<dbReference type="OrthoDB" id="162989at2759"/>
<keyword evidence="3" id="KW-1185">Reference proteome</keyword>
<dbReference type="AlphaFoldDB" id="A0A9R1W7I8"/>
<dbReference type="EMBL" id="NBSK02000003">
    <property type="protein sequence ID" value="KAJ0218579.1"/>
    <property type="molecule type" value="Genomic_DNA"/>
</dbReference>
<feature type="region of interest" description="Disordered" evidence="1">
    <location>
        <begin position="1"/>
        <end position="28"/>
    </location>
</feature>
<reference evidence="2 3" key="1">
    <citation type="journal article" date="2017" name="Nat. Commun.">
        <title>Genome assembly with in vitro proximity ligation data and whole-genome triplication in lettuce.</title>
        <authorList>
            <person name="Reyes-Chin-Wo S."/>
            <person name="Wang Z."/>
            <person name="Yang X."/>
            <person name="Kozik A."/>
            <person name="Arikit S."/>
            <person name="Song C."/>
            <person name="Xia L."/>
            <person name="Froenicke L."/>
            <person name="Lavelle D.O."/>
            <person name="Truco M.J."/>
            <person name="Xia R."/>
            <person name="Zhu S."/>
            <person name="Xu C."/>
            <person name="Xu H."/>
            <person name="Xu X."/>
            <person name="Cox K."/>
            <person name="Korf I."/>
            <person name="Meyers B.C."/>
            <person name="Michelmore R.W."/>
        </authorList>
    </citation>
    <scope>NUCLEOTIDE SEQUENCE [LARGE SCALE GENOMIC DNA]</scope>
    <source>
        <strain evidence="3">cv. Salinas</strain>
        <tissue evidence="2">Seedlings</tissue>
    </source>
</reference>
<dbReference type="Gramene" id="rna-gnl|WGS:NBSK|LSAT_3X74521_mrna">
    <property type="protein sequence ID" value="cds-PLY96077.1"/>
    <property type="gene ID" value="gene-LSAT_3X74521"/>
</dbReference>
<proteinExistence type="predicted"/>
<comment type="caution">
    <text evidence="2">The sequence shown here is derived from an EMBL/GenBank/DDBJ whole genome shotgun (WGS) entry which is preliminary data.</text>
</comment>
<organism evidence="2 3">
    <name type="scientific">Lactuca sativa</name>
    <name type="common">Garden lettuce</name>
    <dbReference type="NCBI Taxonomy" id="4236"/>
    <lineage>
        <taxon>Eukaryota</taxon>
        <taxon>Viridiplantae</taxon>
        <taxon>Streptophyta</taxon>
        <taxon>Embryophyta</taxon>
        <taxon>Tracheophyta</taxon>
        <taxon>Spermatophyta</taxon>
        <taxon>Magnoliopsida</taxon>
        <taxon>eudicotyledons</taxon>
        <taxon>Gunneridae</taxon>
        <taxon>Pentapetalae</taxon>
        <taxon>asterids</taxon>
        <taxon>campanulids</taxon>
        <taxon>Asterales</taxon>
        <taxon>Asteraceae</taxon>
        <taxon>Cichorioideae</taxon>
        <taxon>Cichorieae</taxon>
        <taxon>Lactucinae</taxon>
        <taxon>Lactuca</taxon>
    </lineage>
</organism>
<name>A0A9R1W7I8_LACSA</name>
<evidence type="ECO:0000313" key="3">
    <source>
        <dbReference type="Proteomes" id="UP000235145"/>
    </source>
</evidence>
<evidence type="ECO:0000313" key="2">
    <source>
        <dbReference type="EMBL" id="KAJ0218579.1"/>
    </source>
</evidence>
<accession>A0A9R1W7I8</accession>
<evidence type="ECO:0000256" key="1">
    <source>
        <dbReference type="SAM" id="MobiDB-lite"/>
    </source>
</evidence>
<dbReference type="PANTHER" id="PTHR47512:SF7">
    <property type="match status" value="1"/>
</dbReference>
<sequence length="263" mass="29007">METPSSSSRTMTRSQALGKSEESEKGVLKSRTAMIDITNDSPIVGLAIGSLKTPSSTFSKKRTFIQNSELIKQPDTPGSGEALLRGQVKTLLQKVEEEAVFSKISFEPRNLIREEEEEGFVHSPIYLIAPTPANTPQVSEFCENNNGLVSPIVAESNSFSQILGQQEENDETSETNLISKLFMDFPENLEDYDSSVDNEDDASVWSVQVNVSTSDEELEEIHEDELCEVLSKICVNDGGVKFNGKHQIFVYDSDSELGGEEVV</sequence>
<gene>
    <name evidence="2" type="ORF">LSAT_V11C300129940</name>
</gene>
<dbReference type="PANTHER" id="PTHR47512">
    <property type="entry name" value="EXPRESSED PROTEIN"/>
    <property type="match status" value="1"/>
</dbReference>
<dbReference type="Proteomes" id="UP000235145">
    <property type="component" value="Unassembled WGS sequence"/>
</dbReference>
<feature type="compositionally biased region" description="Low complexity" evidence="1">
    <location>
        <begin position="1"/>
        <end position="14"/>
    </location>
</feature>
<protein>
    <submittedName>
        <fullName evidence="2">Uncharacterized protein</fullName>
    </submittedName>
</protein>